<dbReference type="Gene3D" id="3.30.420.40">
    <property type="match status" value="2"/>
</dbReference>
<protein>
    <submittedName>
        <fullName evidence="3">ROK family transcriptional regulator</fullName>
    </submittedName>
</protein>
<dbReference type="CDD" id="cd24076">
    <property type="entry name" value="ASKHA_ATPase_ROK_BsXylR-like"/>
    <property type="match status" value="1"/>
</dbReference>
<dbReference type="Proteomes" id="UP000323454">
    <property type="component" value="Unassembled WGS sequence"/>
</dbReference>
<sequence length="412" mass="41540">MTAPPVSDQLGLRRANLALLLGTLRAHGPHSRAGLARRTGLTKATASSLVAELTGRGLVRLGEVAPGHGRPAQLVELRPGAVCGIGLEANVDYAALAVLDVAGGTIAQRRVAVDLAGAGYDRAVDLLAALAKEGLAATDGWVAGITVAVPGLVDVDHGVVRLAPNLGWREARLAEDLAGRLAGRPVLVDNDANLSALAEHAAGVAAGTPDLLYLTGEVGVGGGVIAGGALLRGATGFTGEVGHLPLDPVGLPCGCGRRGCWETQVGLAALLREVAPPGDPVADPATDLETRLLLVRDRAAAGDARTLAALDRIGTDLGVGASILVNVLNPAAVVLGGYFALLGEWLAPPARAELAARVLAPDCGGCRLLLSDLGFTAAVLGGAHAALDRVFADPTLAPTDDSDPDPDPRSPQ</sequence>
<dbReference type="Pfam" id="PF12802">
    <property type="entry name" value="MarR_2"/>
    <property type="match status" value="1"/>
</dbReference>
<dbReference type="EMBL" id="VUOB01000085">
    <property type="protein sequence ID" value="KAA2251192.1"/>
    <property type="molecule type" value="Genomic_DNA"/>
</dbReference>
<evidence type="ECO:0000313" key="4">
    <source>
        <dbReference type="Proteomes" id="UP000323454"/>
    </source>
</evidence>
<proteinExistence type="inferred from homology"/>
<feature type="domain" description="HTH marR-type" evidence="2">
    <location>
        <begin position="19"/>
        <end position="70"/>
    </location>
</feature>
<evidence type="ECO:0000313" key="3">
    <source>
        <dbReference type="EMBL" id="KAA2251192.1"/>
    </source>
</evidence>
<dbReference type="Pfam" id="PF00480">
    <property type="entry name" value="ROK"/>
    <property type="match status" value="1"/>
</dbReference>
<comment type="similarity">
    <text evidence="1">Belongs to the ROK (NagC/XylR) family.</text>
</comment>
<reference evidence="3 4" key="2">
    <citation type="submission" date="2019-09" db="EMBL/GenBank/DDBJ databases">
        <authorList>
            <person name="Jin C."/>
        </authorList>
    </citation>
    <scope>NUCLEOTIDE SEQUENCE [LARGE SCALE GENOMIC DNA]</scope>
    <source>
        <strain evidence="3 4">AN110305</strain>
    </source>
</reference>
<evidence type="ECO:0000256" key="1">
    <source>
        <dbReference type="ARBA" id="ARBA00006479"/>
    </source>
</evidence>
<dbReference type="SUPFAM" id="SSF53067">
    <property type="entry name" value="Actin-like ATPase domain"/>
    <property type="match status" value="1"/>
</dbReference>
<evidence type="ECO:0000259" key="2">
    <source>
        <dbReference type="Pfam" id="PF12802"/>
    </source>
</evidence>
<accession>A0A5B2WKH2</accession>
<dbReference type="InterPro" id="IPR036388">
    <property type="entry name" value="WH-like_DNA-bd_sf"/>
</dbReference>
<dbReference type="SUPFAM" id="SSF46785">
    <property type="entry name" value="Winged helix' DNA-binding domain"/>
    <property type="match status" value="1"/>
</dbReference>
<keyword evidence="4" id="KW-1185">Reference proteome</keyword>
<dbReference type="Gene3D" id="1.10.10.10">
    <property type="entry name" value="Winged helix-like DNA-binding domain superfamily/Winged helix DNA-binding domain"/>
    <property type="match status" value="1"/>
</dbReference>
<dbReference type="RefSeq" id="WP_149854731.1">
    <property type="nucleotide sequence ID" value="NZ_VUOB01000085.1"/>
</dbReference>
<dbReference type="PANTHER" id="PTHR18964">
    <property type="entry name" value="ROK (REPRESSOR, ORF, KINASE) FAMILY"/>
    <property type="match status" value="1"/>
</dbReference>
<dbReference type="InterPro" id="IPR000835">
    <property type="entry name" value="HTH_MarR-typ"/>
</dbReference>
<dbReference type="OrthoDB" id="3189808at2"/>
<name>A0A5B2WKH2_9PSEU</name>
<dbReference type="GO" id="GO:0003700">
    <property type="term" value="F:DNA-binding transcription factor activity"/>
    <property type="evidence" value="ECO:0007669"/>
    <property type="project" value="InterPro"/>
</dbReference>
<dbReference type="InterPro" id="IPR036390">
    <property type="entry name" value="WH_DNA-bd_sf"/>
</dbReference>
<dbReference type="PANTHER" id="PTHR18964:SF149">
    <property type="entry name" value="BIFUNCTIONAL UDP-N-ACETYLGLUCOSAMINE 2-EPIMERASE_N-ACETYLMANNOSAMINE KINASE"/>
    <property type="match status" value="1"/>
</dbReference>
<dbReference type="InterPro" id="IPR043129">
    <property type="entry name" value="ATPase_NBD"/>
</dbReference>
<organism evidence="3 4">
    <name type="scientific">Solihabitans fulvus</name>
    <dbReference type="NCBI Taxonomy" id="1892852"/>
    <lineage>
        <taxon>Bacteria</taxon>
        <taxon>Bacillati</taxon>
        <taxon>Actinomycetota</taxon>
        <taxon>Actinomycetes</taxon>
        <taxon>Pseudonocardiales</taxon>
        <taxon>Pseudonocardiaceae</taxon>
        <taxon>Solihabitans</taxon>
    </lineage>
</organism>
<dbReference type="AlphaFoldDB" id="A0A5B2WKH2"/>
<comment type="caution">
    <text evidence="3">The sequence shown here is derived from an EMBL/GenBank/DDBJ whole genome shotgun (WGS) entry which is preliminary data.</text>
</comment>
<gene>
    <name evidence="3" type="ORF">F0L68_37855</name>
</gene>
<reference evidence="3 4" key="1">
    <citation type="submission" date="2019-09" db="EMBL/GenBank/DDBJ databases">
        <title>Goodfellowia gen. nov., a new genus of the Pseudonocardineae related to Actinoalloteichus, containing Goodfellowia coeruleoviolacea gen. nov., comb. nov. gen. nov., comb. nov.</title>
        <authorList>
            <person name="Labeda D."/>
        </authorList>
    </citation>
    <scope>NUCLEOTIDE SEQUENCE [LARGE SCALE GENOMIC DNA]</scope>
    <source>
        <strain evidence="3 4">AN110305</strain>
    </source>
</reference>
<dbReference type="InterPro" id="IPR000600">
    <property type="entry name" value="ROK"/>
</dbReference>